<dbReference type="Pfam" id="PF04542">
    <property type="entry name" value="Sigma70_r2"/>
    <property type="match status" value="1"/>
</dbReference>
<evidence type="ECO:0000256" key="4">
    <source>
        <dbReference type="ARBA" id="ARBA00023125"/>
    </source>
</evidence>
<dbReference type="GO" id="GO:0016987">
    <property type="term" value="F:sigma factor activity"/>
    <property type="evidence" value="ECO:0007669"/>
    <property type="project" value="UniProtKB-KW"/>
</dbReference>
<dbReference type="InterPro" id="IPR013325">
    <property type="entry name" value="RNA_pol_sigma_r2"/>
</dbReference>
<dbReference type="Gene3D" id="1.10.10.10">
    <property type="entry name" value="Winged helix-like DNA-binding domain superfamily/Winged helix DNA-binding domain"/>
    <property type="match status" value="1"/>
</dbReference>
<dbReference type="InterPro" id="IPR013249">
    <property type="entry name" value="RNA_pol_sigma70_r4_t2"/>
</dbReference>
<dbReference type="AlphaFoldDB" id="A0A2P8DCI9"/>
<keyword evidence="4" id="KW-0238">DNA-binding</keyword>
<accession>A0A2P8DCI9</accession>
<keyword evidence="9" id="KW-1185">Reference proteome</keyword>
<dbReference type="InterPro" id="IPR036388">
    <property type="entry name" value="WH-like_DNA-bd_sf"/>
</dbReference>
<organism evidence="8 9">
    <name type="scientific">Taibaiella chishuiensis</name>
    <dbReference type="NCBI Taxonomy" id="1434707"/>
    <lineage>
        <taxon>Bacteria</taxon>
        <taxon>Pseudomonadati</taxon>
        <taxon>Bacteroidota</taxon>
        <taxon>Chitinophagia</taxon>
        <taxon>Chitinophagales</taxon>
        <taxon>Chitinophagaceae</taxon>
        <taxon>Taibaiella</taxon>
    </lineage>
</organism>
<feature type="domain" description="RNA polymerase sigma-70 region 2" evidence="6">
    <location>
        <begin position="28"/>
        <end position="95"/>
    </location>
</feature>
<comment type="similarity">
    <text evidence="1">Belongs to the sigma-70 factor family. ECF subfamily.</text>
</comment>
<sequence>MTNSLKQHSDHALVQLFRTGSESAITELVHRYQSNVYTSIYLLVKDKYIAEDLFQDTFLKIVNSIRNDKYAEQGKFLPWALRIAHNLCIDHFRRVKQQVKVTMPDGTDFFSLLPLKEEHAEEVMIRRQSEAGMQQIIDRLPEEQREVVVMRIYGEMSFKEISDITGVSINTALGRMRYALINMRRMINDYKMVLR</sequence>
<dbReference type="EMBL" id="PYGD01000001">
    <property type="protein sequence ID" value="PSK94941.1"/>
    <property type="molecule type" value="Genomic_DNA"/>
</dbReference>
<dbReference type="InterPro" id="IPR014284">
    <property type="entry name" value="RNA_pol_sigma-70_dom"/>
</dbReference>
<dbReference type="NCBIfam" id="TIGR02937">
    <property type="entry name" value="sigma70-ECF"/>
    <property type="match status" value="1"/>
</dbReference>
<dbReference type="InterPro" id="IPR007627">
    <property type="entry name" value="RNA_pol_sigma70_r2"/>
</dbReference>
<evidence type="ECO:0000256" key="2">
    <source>
        <dbReference type="ARBA" id="ARBA00023015"/>
    </source>
</evidence>
<dbReference type="OrthoDB" id="9790423at2"/>
<evidence type="ECO:0000259" key="7">
    <source>
        <dbReference type="Pfam" id="PF08281"/>
    </source>
</evidence>
<keyword evidence="3" id="KW-0731">Sigma factor</keyword>
<feature type="domain" description="RNA polymerase sigma factor 70 region 4 type 2" evidence="7">
    <location>
        <begin position="134"/>
        <end position="171"/>
    </location>
</feature>
<dbReference type="InterPro" id="IPR039425">
    <property type="entry name" value="RNA_pol_sigma-70-like"/>
</dbReference>
<gene>
    <name evidence="8" type="ORF">B0I18_1011104</name>
</gene>
<reference evidence="8 9" key="1">
    <citation type="submission" date="2018-03" db="EMBL/GenBank/DDBJ databases">
        <title>Genomic Encyclopedia of Type Strains, Phase III (KMG-III): the genomes of soil and plant-associated and newly described type strains.</title>
        <authorList>
            <person name="Whitman W."/>
        </authorList>
    </citation>
    <scope>NUCLEOTIDE SEQUENCE [LARGE SCALE GENOMIC DNA]</scope>
    <source>
        <strain evidence="8 9">CGMCC 1.12700</strain>
    </source>
</reference>
<dbReference type="SUPFAM" id="SSF88946">
    <property type="entry name" value="Sigma2 domain of RNA polymerase sigma factors"/>
    <property type="match status" value="1"/>
</dbReference>
<dbReference type="InterPro" id="IPR013324">
    <property type="entry name" value="RNA_pol_sigma_r3/r4-like"/>
</dbReference>
<dbReference type="PANTHER" id="PTHR43133">
    <property type="entry name" value="RNA POLYMERASE ECF-TYPE SIGMA FACTO"/>
    <property type="match status" value="1"/>
</dbReference>
<evidence type="ECO:0000313" key="8">
    <source>
        <dbReference type="EMBL" id="PSK94941.1"/>
    </source>
</evidence>
<name>A0A2P8DCI9_9BACT</name>
<comment type="caution">
    <text evidence="8">The sequence shown here is derived from an EMBL/GenBank/DDBJ whole genome shotgun (WGS) entry which is preliminary data.</text>
</comment>
<evidence type="ECO:0000313" key="9">
    <source>
        <dbReference type="Proteomes" id="UP000240572"/>
    </source>
</evidence>
<protein>
    <submittedName>
        <fullName evidence="8">RNA polymerase ECF family sigma subunit</fullName>
    </submittedName>
</protein>
<evidence type="ECO:0000256" key="5">
    <source>
        <dbReference type="ARBA" id="ARBA00023163"/>
    </source>
</evidence>
<keyword evidence="2" id="KW-0805">Transcription regulation</keyword>
<dbReference type="RefSeq" id="WP_106521620.1">
    <property type="nucleotide sequence ID" value="NZ_PYGD01000001.1"/>
</dbReference>
<dbReference type="SUPFAM" id="SSF88659">
    <property type="entry name" value="Sigma3 and sigma4 domains of RNA polymerase sigma factors"/>
    <property type="match status" value="1"/>
</dbReference>
<dbReference type="GO" id="GO:0006352">
    <property type="term" value="P:DNA-templated transcription initiation"/>
    <property type="evidence" value="ECO:0007669"/>
    <property type="project" value="InterPro"/>
</dbReference>
<dbReference type="Gene3D" id="1.10.1740.10">
    <property type="match status" value="1"/>
</dbReference>
<evidence type="ECO:0000256" key="1">
    <source>
        <dbReference type="ARBA" id="ARBA00010641"/>
    </source>
</evidence>
<proteinExistence type="inferred from homology"/>
<evidence type="ECO:0000259" key="6">
    <source>
        <dbReference type="Pfam" id="PF04542"/>
    </source>
</evidence>
<evidence type="ECO:0000256" key="3">
    <source>
        <dbReference type="ARBA" id="ARBA00023082"/>
    </source>
</evidence>
<dbReference type="Proteomes" id="UP000240572">
    <property type="component" value="Unassembled WGS sequence"/>
</dbReference>
<keyword evidence="5" id="KW-0804">Transcription</keyword>
<dbReference type="GO" id="GO:0003677">
    <property type="term" value="F:DNA binding"/>
    <property type="evidence" value="ECO:0007669"/>
    <property type="project" value="UniProtKB-KW"/>
</dbReference>
<dbReference type="CDD" id="cd06171">
    <property type="entry name" value="Sigma70_r4"/>
    <property type="match status" value="1"/>
</dbReference>
<dbReference type="Pfam" id="PF08281">
    <property type="entry name" value="Sigma70_r4_2"/>
    <property type="match status" value="1"/>
</dbReference>
<dbReference type="PANTHER" id="PTHR43133:SF8">
    <property type="entry name" value="RNA POLYMERASE SIGMA FACTOR HI_1459-RELATED"/>
    <property type="match status" value="1"/>
</dbReference>